<evidence type="ECO:0000313" key="4">
    <source>
        <dbReference type="WBParaSite" id="GPLIN_000985900"/>
    </source>
</evidence>
<feature type="signal peptide" evidence="2">
    <location>
        <begin position="1"/>
        <end position="18"/>
    </location>
</feature>
<name>A0A183CAF9_GLOPA</name>
<keyword evidence="3" id="KW-1185">Reference proteome</keyword>
<protein>
    <submittedName>
        <fullName evidence="4">WAS/WASL-interacting protein family member 3-like</fullName>
    </submittedName>
</protein>
<keyword evidence="2" id="KW-0732">Signal</keyword>
<evidence type="ECO:0000313" key="3">
    <source>
        <dbReference type="Proteomes" id="UP000050741"/>
    </source>
</evidence>
<dbReference type="Proteomes" id="UP000050741">
    <property type="component" value="Unassembled WGS sequence"/>
</dbReference>
<feature type="region of interest" description="Disordered" evidence="1">
    <location>
        <begin position="72"/>
        <end position="101"/>
    </location>
</feature>
<proteinExistence type="predicted"/>
<reference evidence="3" key="1">
    <citation type="submission" date="2014-05" db="EMBL/GenBank/DDBJ databases">
        <title>The genome and life-stage specific transcriptomes of Globodera pallida elucidate key aspects of plant parasitism by a cyst nematode.</title>
        <authorList>
            <person name="Cotton J.A."/>
            <person name="Lilley C.J."/>
            <person name="Jones L.M."/>
            <person name="Kikuchi T."/>
            <person name="Reid A.J."/>
            <person name="Thorpe P."/>
            <person name="Tsai I.J."/>
            <person name="Beasley H."/>
            <person name="Blok V."/>
            <person name="Cock P.J.A."/>
            <person name="Van den Akker S.E."/>
            <person name="Holroyd N."/>
            <person name="Hunt M."/>
            <person name="Mantelin S."/>
            <person name="Naghra H."/>
            <person name="Pain A."/>
            <person name="Palomares-Rius J.E."/>
            <person name="Zarowiecki M."/>
            <person name="Berriman M."/>
            <person name="Jones J.T."/>
            <person name="Urwin P.E."/>
        </authorList>
    </citation>
    <scope>NUCLEOTIDE SEQUENCE [LARGE SCALE GENOMIC DNA]</scope>
    <source>
        <strain evidence="3">Lindley</strain>
    </source>
</reference>
<evidence type="ECO:0000256" key="1">
    <source>
        <dbReference type="SAM" id="MobiDB-lite"/>
    </source>
</evidence>
<accession>A0A183CAF9</accession>
<evidence type="ECO:0000256" key="2">
    <source>
        <dbReference type="SAM" id="SignalP"/>
    </source>
</evidence>
<dbReference type="WBParaSite" id="GPLIN_000985900">
    <property type="protein sequence ID" value="GPLIN_000985900"/>
    <property type="gene ID" value="GPLIN_000985900"/>
</dbReference>
<dbReference type="AlphaFoldDB" id="A0A183CAF9"/>
<feature type="compositionally biased region" description="Pro residues" evidence="1">
    <location>
        <begin position="80"/>
        <end position="95"/>
    </location>
</feature>
<sequence>MSSITLLISIVLIVLISAGPFVVQADNAGESHDLINRIKRNSYGYSGYGYGGSCSSCCSSCGGGGGSSYQPTSYVQQAPAPAPPPPPPPPPPPVQPVYTPRGGGDLIATDKVLNTKFCRCSHPTLLHPATPAAAAAAAAVAVAETVCPATAAAGTMVEARPTRGAVQATRPVPAAPAAPAPPCRRAMAAAMATAVEAVQCADANKRAASGQEKKKKTRKMDTFYQKNLLKRIFNPRAVVVVLMRPDDDSIRNHCFF</sequence>
<reference evidence="4" key="2">
    <citation type="submission" date="2016-06" db="UniProtKB">
        <authorList>
            <consortium name="WormBaseParasite"/>
        </authorList>
    </citation>
    <scope>IDENTIFICATION</scope>
</reference>
<organism evidence="3 4">
    <name type="scientific">Globodera pallida</name>
    <name type="common">Potato cyst nematode worm</name>
    <name type="synonym">Heterodera pallida</name>
    <dbReference type="NCBI Taxonomy" id="36090"/>
    <lineage>
        <taxon>Eukaryota</taxon>
        <taxon>Metazoa</taxon>
        <taxon>Ecdysozoa</taxon>
        <taxon>Nematoda</taxon>
        <taxon>Chromadorea</taxon>
        <taxon>Rhabditida</taxon>
        <taxon>Tylenchina</taxon>
        <taxon>Tylenchomorpha</taxon>
        <taxon>Tylenchoidea</taxon>
        <taxon>Heteroderidae</taxon>
        <taxon>Heteroderinae</taxon>
        <taxon>Globodera</taxon>
    </lineage>
</organism>
<feature type="chain" id="PRO_5008147312" evidence="2">
    <location>
        <begin position="19"/>
        <end position="256"/>
    </location>
</feature>